<dbReference type="FunFam" id="3.40.640.10:FF:000055">
    <property type="entry name" value="Alanine--glyoxylate aminotransferase 2, mitochondrial"/>
    <property type="match status" value="1"/>
</dbReference>
<reference evidence="13" key="1">
    <citation type="submission" date="2011-02" db="EMBL/GenBank/DDBJ databases">
        <title>The Genome Sequence of Capsaspora owczarzaki ATCC 30864.</title>
        <authorList>
            <person name="Russ C."/>
            <person name="Cuomo C."/>
            <person name="Burger G."/>
            <person name="Gray M.W."/>
            <person name="Holland P.W.H."/>
            <person name="King N."/>
            <person name="Lang F.B.F."/>
            <person name="Roger A.J."/>
            <person name="Ruiz-Trillo I."/>
            <person name="Young S.K."/>
            <person name="Zeng Q."/>
            <person name="Gargeya S."/>
            <person name="Alvarado L."/>
            <person name="Berlin A."/>
            <person name="Chapman S.B."/>
            <person name="Chen Z."/>
            <person name="Freedman E."/>
            <person name="Gellesch M."/>
            <person name="Goldberg J."/>
            <person name="Griggs A."/>
            <person name="Gujja S."/>
            <person name="Heilman E."/>
            <person name="Heiman D."/>
            <person name="Howarth C."/>
            <person name="Mehta T."/>
            <person name="Neiman D."/>
            <person name="Pearson M."/>
            <person name="Roberts A."/>
            <person name="Saif S."/>
            <person name="Shea T."/>
            <person name="Shenoy N."/>
            <person name="Sisk P."/>
            <person name="Stolte C."/>
            <person name="Sykes S."/>
            <person name="White J."/>
            <person name="Yandava C."/>
            <person name="Haas B."/>
            <person name="Nusbaum C."/>
            <person name="Birren B."/>
        </authorList>
    </citation>
    <scope>NUCLEOTIDE SEQUENCE</scope>
    <source>
        <strain evidence="13">ATCC 30864</strain>
    </source>
</reference>
<organism evidence="12 13">
    <name type="scientific">Capsaspora owczarzaki (strain ATCC 30864)</name>
    <dbReference type="NCBI Taxonomy" id="595528"/>
    <lineage>
        <taxon>Eukaryota</taxon>
        <taxon>Filasterea</taxon>
        <taxon>Capsaspora</taxon>
    </lineage>
</organism>
<evidence type="ECO:0000313" key="12">
    <source>
        <dbReference type="EMBL" id="KJE92790.1"/>
    </source>
</evidence>
<proteinExistence type="inferred from homology"/>
<dbReference type="InterPro" id="IPR015424">
    <property type="entry name" value="PyrdxlP-dep_Trfase"/>
</dbReference>
<keyword evidence="13" id="KW-1185">Reference proteome</keyword>
<dbReference type="CDD" id="cd00610">
    <property type="entry name" value="OAT_like"/>
    <property type="match status" value="1"/>
</dbReference>
<dbReference type="InterPro" id="IPR049704">
    <property type="entry name" value="Aminotrans_3_PPA_site"/>
</dbReference>
<dbReference type="Pfam" id="PF00202">
    <property type="entry name" value="Aminotran_3"/>
    <property type="match status" value="1"/>
</dbReference>
<keyword evidence="8 11" id="KW-0663">Pyridoxal phosphate</keyword>
<evidence type="ECO:0000313" key="13">
    <source>
        <dbReference type="Proteomes" id="UP000008743"/>
    </source>
</evidence>
<evidence type="ECO:0000256" key="4">
    <source>
        <dbReference type="ARBA" id="ARBA00011881"/>
    </source>
</evidence>
<comment type="similarity">
    <text evidence="3 11">Belongs to the class-III pyridoxal-phosphate-dependent aminotransferase family.</text>
</comment>
<dbReference type="SUPFAM" id="SSF53383">
    <property type="entry name" value="PLP-dependent transferases"/>
    <property type="match status" value="1"/>
</dbReference>
<comment type="subcellular location">
    <subcellularLocation>
        <location evidence="2">Mitochondrion</location>
    </subcellularLocation>
</comment>
<dbReference type="eggNOG" id="KOG1404">
    <property type="taxonomic scope" value="Eukaryota"/>
</dbReference>
<dbReference type="PROSITE" id="PS00600">
    <property type="entry name" value="AA_TRANSFER_CLASS_3"/>
    <property type="match status" value="1"/>
</dbReference>
<dbReference type="RefSeq" id="XP_004363417.1">
    <property type="nucleotide sequence ID" value="XM_004363360.2"/>
</dbReference>
<dbReference type="Gene3D" id="3.90.1150.10">
    <property type="entry name" value="Aspartate Aminotransferase, domain 1"/>
    <property type="match status" value="1"/>
</dbReference>
<dbReference type="EC" id="2.6.1.44" evidence="5"/>
<dbReference type="GO" id="GO:0005739">
    <property type="term" value="C:mitochondrion"/>
    <property type="evidence" value="ECO:0007669"/>
    <property type="project" value="UniProtKB-SubCell"/>
</dbReference>
<dbReference type="PIRSF" id="PIRSF000521">
    <property type="entry name" value="Transaminase_4ab_Lys_Orn"/>
    <property type="match status" value="1"/>
</dbReference>
<evidence type="ECO:0000256" key="7">
    <source>
        <dbReference type="ARBA" id="ARBA00022679"/>
    </source>
</evidence>
<name>A0A0D2WNN3_CAPO3</name>
<evidence type="ECO:0000256" key="1">
    <source>
        <dbReference type="ARBA" id="ARBA00001933"/>
    </source>
</evidence>
<dbReference type="InterPro" id="IPR015422">
    <property type="entry name" value="PyrdxlP-dep_Trfase_small"/>
</dbReference>
<keyword evidence="7 12" id="KW-0808">Transferase</keyword>
<dbReference type="AlphaFoldDB" id="A0A0D2WNN3"/>
<evidence type="ECO:0000256" key="11">
    <source>
        <dbReference type="RuleBase" id="RU003560"/>
    </source>
</evidence>
<accession>A0A0D2WNN3</accession>
<dbReference type="OrthoDB" id="10261433at2759"/>
<dbReference type="GO" id="GO:0008453">
    <property type="term" value="F:alanine-glyoxylate transaminase activity"/>
    <property type="evidence" value="ECO:0007669"/>
    <property type="project" value="UniProtKB-EC"/>
</dbReference>
<comment type="subunit">
    <text evidence="4">Homotetramer.</text>
</comment>
<keyword evidence="10" id="KW-0496">Mitochondrion</keyword>
<evidence type="ECO:0000256" key="9">
    <source>
        <dbReference type="ARBA" id="ARBA00022946"/>
    </source>
</evidence>
<sequence length="515" mass="55960">MLSATTRFSPATSAKAATTATAYCAQSMKLSTSAAAAATATVKVPPMPKIKDGFKPAPYTGLTFEQASDLRKRHVGPATVTYYKKPLMIQQGHMQWLFDDKNNRYLDMFAGIVTVSVGHCHPHVLKAAEDQLKKLWHTTNIYLHPTIHEYAAKLTSKMPGNLKVAYFVNSGSEANDLAMLMSRLYTGNFDILSLRNGYHGMSPYTMGLTSLSNWKYNLANGFGVHPIVNPDPYRGPWGGPNCRDSPCTVGKRAGENTCTCGGKDCKAALQYADQIKDHIIHATHGKVAGFFAESIQGVGGTVQFPNGYLKKAYEIVRERGGVCIADEVQTGFGRLGSHFWGFETHGVIPDIVTMAKGIGNGWPLAAVVTTPEIAKTLAQKLTFNTYGGNPVACAVGKATLEVMEQENTQENSKVVGTHLLQLLDGIRQRHPQIVGDVRGKGLMIGVEFVHEQDPNRPASQVCADVFEMARDRGVLLGKGGLYGNVLRIKPPMIVTREDVEFAAAVIEEAIQKLGY</sequence>
<dbReference type="FunCoup" id="A0A0D2WNN3">
    <property type="interactions" value="6"/>
</dbReference>
<evidence type="ECO:0000256" key="5">
    <source>
        <dbReference type="ARBA" id="ARBA00013049"/>
    </source>
</evidence>
<dbReference type="Proteomes" id="UP000008743">
    <property type="component" value="Unassembled WGS sequence"/>
</dbReference>
<keyword evidence="6 12" id="KW-0032">Aminotransferase</keyword>
<evidence type="ECO:0000256" key="10">
    <source>
        <dbReference type="ARBA" id="ARBA00023128"/>
    </source>
</evidence>
<evidence type="ECO:0000256" key="8">
    <source>
        <dbReference type="ARBA" id="ARBA00022898"/>
    </source>
</evidence>
<protein>
    <recommendedName>
        <fullName evidence="5">alanine--glyoxylate transaminase</fullName>
        <ecNumber evidence="5">2.6.1.44</ecNumber>
    </recommendedName>
</protein>
<dbReference type="PANTHER" id="PTHR45688:SF3">
    <property type="entry name" value="ALANINE--GLYOXYLATE AMINOTRANSFERASE 2, MITOCHONDRIAL"/>
    <property type="match status" value="1"/>
</dbReference>
<dbReference type="GO" id="GO:0009436">
    <property type="term" value="P:glyoxylate catabolic process"/>
    <property type="evidence" value="ECO:0007669"/>
    <property type="project" value="TreeGrafter"/>
</dbReference>
<evidence type="ECO:0000256" key="6">
    <source>
        <dbReference type="ARBA" id="ARBA00022576"/>
    </source>
</evidence>
<evidence type="ECO:0000256" key="2">
    <source>
        <dbReference type="ARBA" id="ARBA00004173"/>
    </source>
</evidence>
<dbReference type="GO" id="GO:0030170">
    <property type="term" value="F:pyridoxal phosphate binding"/>
    <property type="evidence" value="ECO:0007669"/>
    <property type="project" value="InterPro"/>
</dbReference>
<evidence type="ECO:0000256" key="3">
    <source>
        <dbReference type="ARBA" id="ARBA00008954"/>
    </source>
</evidence>
<dbReference type="EMBL" id="KE346364">
    <property type="protein sequence ID" value="KJE92790.1"/>
    <property type="molecule type" value="Genomic_DNA"/>
</dbReference>
<dbReference type="PhylomeDB" id="A0A0D2WNN3"/>
<dbReference type="PANTHER" id="PTHR45688">
    <property type="match status" value="1"/>
</dbReference>
<dbReference type="InParanoid" id="A0A0D2WNN3"/>
<gene>
    <name evidence="12" type="ORF">CAOG_003689</name>
</gene>
<dbReference type="Gene3D" id="3.40.640.10">
    <property type="entry name" value="Type I PLP-dependent aspartate aminotransferase-like (Major domain)"/>
    <property type="match status" value="1"/>
</dbReference>
<dbReference type="GO" id="GO:0019481">
    <property type="term" value="P:L-alanine catabolic process, by transamination"/>
    <property type="evidence" value="ECO:0007669"/>
    <property type="project" value="TreeGrafter"/>
</dbReference>
<dbReference type="OMA" id="GHTYMGH"/>
<dbReference type="STRING" id="595528.A0A0D2WNN3"/>
<comment type="cofactor">
    <cofactor evidence="1">
        <name>pyridoxal 5'-phosphate</name>
        <dbReference type="ChEBI" id="CHEBI:597326"/>
    </cofactor>
</comment>
<dbReference type="InterPro" id="IPR005814">
    <property type="entry name" value="Aminotrans_3"/>
</dbReference>
<dbReference type="InterPro" id="IPR015421">
    <property type="entry name" value="PyrdxlP-dep_Trfase_major"/>
</dbReference>
<keyword evidence="9" id="KW-0809">Transit peptide</keyword>